<evidence type="ECO:0000313" key="2">
    <source>
        <dbReference type="EMBL" id="GFO19972.1"/>
    </source>
</evidence>
<comment type="caution">
    <text evidence="2">The sequence shown here is derived from an EMBL/GenBank/DDBJ whole genome shotgun (WGS) entry which is preliminary data.</text>
</comment>
<evidence type="ECO:0000313" key="3">
    <source>
        <dbReference type="Proteomes" id="UP000735302"/>
    </source>
</evidence>
<dbReference type="Proteomes" id="UP000735302">
    <property type="component" value="Unassembled WGS sequence"/>
</dbReference>
<name>A0AAV4BKY5_9GAST</name>
<protein>
    <submittedName>
        <fullName evidence="2">Uncharacterized protein</fullName>
    </submittedName>
</protein>
<evidence type="ECO:0000256" key="1">
    <source>
        <dbReference type="SAM" id="MobiDB-lite"/>
    </source>
</evidence>
<feature type="compositionally biased region" description="Basic and acidic residues" evidence="1">
    <location>
        <begin position="91"/>
        <end position="109"/>
    </location>
</feature>
<dbReference type="AlphaFoldDB" id="A0AAV4BKY5"/>
<organism evidence="2 3">
    <name type="scientific">Plakobranchus ocellatus</name>
    <dbReference type="NCBI Taxonomy" id="259542"/>
    <lineage>
        <taxon>Eukaryota</taxon>
        <taxon>Metazoa</taxon>
        <taxon>Spiralia</taxon>
        <taxon>Lophotrochozoa</taxon>
        <taxon>Mollusca</taxon>
        <taxon>Gastropoda</taxon>
        <taxon>Heterobranchia</taxon>
        <taxon>Euthyneura</taxon>
        <taxon>Panpulmonata</taxon>
        <taxon>Sacoglossa</taxon>
        <taxon>Placobranchoidea</taxon>
        <taxon>Plakobranchidae</taxon>
        <taxon>Plakobranchus</taxon>
    </lineage>
</organism>
<gene>
    <name evidence="2" type="ORF">PoB_004647700</name>
</gene>
<accession>A0AAV4BKY5</accession>
<proteinExistence type="predicted"/>
<keyword evidence="3" id="KW-1185">Reference proteome</keyword>
<dbReference type="EMBL" id="BLXT01005122">
    <property type="protein sequence ID" value="GFO19972.1"/>
    <property type="molecule type" value="Genomic_DNA"/>
</dbReference>
<feature type="region of interest" description="Disordered" evidence="1">
    <location>
        <begin position="91"/>
        <end position="139"/>
    </location>
</feature>
<sequence>MCVCVNEGSCVNGSRGGTMAAEDERDVEKIDRSLAGLQALGTRSITIERKGGKGETVKCKKDYKTLKLGGGWGVEGHRDNEGSVTCMRMNEREESVRRKKQKGVERKEGWGNMSWRLEKTGRMEEEVRGSTCEGTRKKM</sequence>
<feature type="compositionally biased region" description="Basic and acidic residues" evidence="1">
    <location>
        <begin position="116"/>
        <end position="139"/>
    </location>
</feature>
<reference evidence="2 3" key="1">
    <citation type="journal article" date="2021" name="Elife">
        <title>Chloroplast acquisition without the gene transfer in kleptoplastic sea slugs, Plakobranchus ocellatus.</title>
        <authorList>
            <person name="Maeda T."/>
            <person name="Takahashi S."/>
            <person name="Yoshida T."/>
            <person name="Shimamura S."/>
            <person name="Takaki Y."/>
            <person name="Nagai Y."/>
            <person name="Toyoda A."/>
            <person name="Suzuki Y."/>
            <person name="Arimoto A."/>
            <person name="Ishii H."/>
            <person name="Satoh N."/>
            <person name="Nishiyama T."/>
            <person name="Hasebe M."/>
            <person name="Maruyama T."/>
            <person name="Minagawa J."/>
            <person name="Obokata J."/>
            <person name="Shigenobu S."/>
        </authorList>
    </citation>
    <scope>NUCLEOTIDE SEQUENCE [LARGE SCALE GENOMIC DNA]</scope>
</reference>